<reference evidence="2 3" key="1">
    <citation type="journal article" date="2020" name="Nat. Food">
        <title>A phased Vanilla planifolia genome enables genetic improvement of flavour and production.</title>
        <authorList>
            <person name="Hasing T."/>
            <person name="Tang H."/>
            <person name="Brym M."/>
            <person name="Khazi F."/>
            <person name="Huang T."/>
            <person name="Chambers A.H."/>
        </authorList>
    </citation>
    <scope>NUCLEOTIDE SEQUENCE [LARGE SCALE GENOMIC DNA]</scope>
    <source>
        <tissue evidence="2">Leaf</tissue>
    </source>
</reference>
<dbReference type="AlphaFoldDB" id="A0A835RLD9"/>
<name>A0A835RLD9_VANPL</name>
<feature type="transmembrane region" description="Helical" evidence="1">
    <location>
        <begin position="175"/>
        <end position="192"/>
    </location>
</feature>
<proteinExistence type="predicted"/>
<keyword evidence="1" id="KW-1133">Transmembrane helix</keyword>
<protein>
    <submittedName>
        <fullName evidence="2">Uncharacterized protein</fullName>
    </submittedName>
</protein>
<keyword evidence="1" id="KW-0812">Transmembrane</keyword>
<comment type="caution">
    <text evidence="2">The sequence shown here is derived from an EMBL/GenBank/DDBJ whole genome shotgun (WGS) entry which is preliminary data.</text>
</comment>
<sequence>MAQEDEPLFTHVPPFIPSVLEYSTETCLRVKSQTLLCPECCLMAFNMLKLSLVAERVQVGSLNNALKESVLCLQLGEGQGKAFMASDHKFVGSDAKDMTWNGTVPQNEPRSCSCCINIYVDNNIQGVTSSILLGSKVVMGDPGVHLSLRKEHGTRCTWEGSKAGQVTLPVRESLFVFYALLLCFVLVIFAISK</sequence>
<dbReference type="EMBL" id="JADCNM010000002">
    <property type="protein sequence ID" value="KAG0493654.1"/>
    <property type="molecule type" value="Genomic_DNA"/>
</dbReference>
<evidence type="ECO:0000313" key="3">
    <source>
        <dbReference type="Proteomes" id="UP000639772"/>
    </source>
</evidence>
<keyword evidence="1" id="KW-0472">Membrane</keyword>
<organism evidence="2 3">
    <name type="scientific">Vanilla planifolia</name>
    <name type="common">Vanilla</name>
    <dbReference type="NCBI Taxonomy" id="51239"/>
    <lineage>
        <taxon>Eukaryota</taxon>
        <taxon>Viridiplantae</taxon>
        <taxon>Streptophyta</taxon>
        <taxon>Embryophyta</taxon>
        <taxon>Tracheophyta</taxon>
        <taxon>Spermatophyta</taxon>
        <taxon>Magnoliopsida</taxon>
        <taxon>Liliopsida</taxon>
        <taxon>Asparagales</taxon>
        <taxon>Orchidaceae</taxon>
        <taxon>Vanilloideae</taxon>
        <taxon>Vanilleae</taxon>
        <taxon>Vanilla</taxon>
    </lineage>
</organism>
<dbReference type="Proteomes" id="UP000639772">
    <property type="component" value="Unassembled WGS sequence"/>
</dbReference>
<evidence type="ECO:0000256" key="1">
    <source>
        <dbReference type="SAM" id="Phobius"/>
    </source>
</evidence>
<dbReference type="OrthoDB" id="1627728at2759"/>
<accession>A0A835RLD9</accession>
<gene>
    <name evidence="2" type="ORF">HPP92_004648</name>
</gene>
<evidence type="ECO:0000313" key="2">
    <source>
        <dbReference type="EMBL" id="KAG0493654.1"/>
    </source>
</evidence>